<keyword evidence="2" id="KW-1185">Reference proteome</keyword>
<evidence type="ECO:0000313" key="2">
    <source>
        <dbReference type="Proteomes" id="UP001165960"/>
    </source>
</evidence>
<name>A0ACC2UGP6_9FUNG</name>
<evidence type="ECO:0000313" key="1">
    <source>
        <dbReference type="EMBL" id="KAJ9085979.1"/>
    </source>
</evidence>
<dbReference type="Proteomes" id="UP001165960">
    <property type="component" value="Unassembled WGS sequence"/>
</dbReference>
<accession>A0ACC2UGP6</accession>
<comment type="caution">
    <text evidence="1">The sequence shown here is derived from an EMBL/GenBank/DDBJ whole genome shotgun (WGS) entry which is preliminary data.</text>
</comment>
<reference evidence="1" key="1">
    <citation type="submission" date="2022-04" db="EMBL/GenBank/DDBJ databases">
        <title>Genome of the entomopathogenic fungus Entomophthora muscae.</title>
        <authorList>
            <person name="Elya C."/>
            <person name="Lovett B.R."/>
            <person name="Lee E."/>
            <person name="Macias A.M."/>
            <person name="Hajek A.E."/>
            <person name="De Bivort B.L."/>
            <person name="Kasson M.T."/>
            <person name="De Fine Licht H.H."/>
            <person name="Stajich J.E."/>
        </authorList>
    </citation>
    <scope>NUCLEOTIDE SEQUENCE</scope>
    <source>
        <strain evidence="1">Berkeley</strain>
    </source>
</reference>
<organism evidence="1 2">
    <name type="scientific">Entomophthora muscae</name>
    <dbReference type="NCBI Taxonomy" id="34485"/>
    <lineage>
        <taxon>Eukaryota</taxon>
        <taxon>Fungi</taxon>
        <taxon>Fungi incertae sedis</taxon>
        <taxon>Zoopagomycota</taxon>
        <taxon>Entomophthoromycotina</taxon>
        <taxon>Entomophthoromycetes</taxon>
        <taxon>Entomophthorales</taxon>
        <taxon>Entomophthoraceae</taxon>
        <taxon>Entomophthora</taxon>
    </lineage>
</organism>
<sequence>MFPGEASKMSPEDILSVEKQVQLEFKAIDLAVRKQIPIYDKAVNLCQKEIEKYERCMSEGLASPNPSFCLKEEVKKQECIGKYVCPQQFKAYAACLSGDQRLCKPYFYALNRCNDELAEQVRLATKREFARLREEEMNFKKLGLPINPSGN</sequence>
<protein>
    <submittedName>
        <fullName evidence="1">Uncharacterized protein</fullName>
    </submittedName>
</protein>
<dbReference type="EMBL" id="QTSX02000737">
    <property type="protein sequence ID" value="KAJ9085979.1"/>
    <property type="molecule type" value="Genomic_DNA"/>
</dbReference>
<gene>
    <name evidence="1" type="ORF">DSO57_1008767</name>
</gene>
<proteinExistence type="predicted"/>